<keyword evidence="4 6" id="KW-1133">Transmembrane helix</keyword>
<dbReference type="RefSeq" id="WP_207853483.1">
    <property type="nucleotide sequence ID" value="NZ_JAFVMG010000003.1"/>
</dbReference>
<dbReference type="EMBL" id="JAFVMG010000003">
    <property type="protein sequence ID" value="MBO1327847.1"/>
    <property type="molecule type" value="Genomic_DNA"/>
</dbReference>
<evidence type="ECO:0000256" key="4">
    <source>
        <dbReference type="ARBA" id="ARBA00022989"/>
    </source>
</evidence>
<sequence length="170" mass="18053">MQSLMIGLEVAAGLLLIYAALCDLASRTIPDGISIVLLCVGVALQSLQGDLPIALMASGLTFAVCSGLWLLGLLGGGDVKLMAASMLVVPAHKTLDFAVLVPLSGGVLALFYLFLGCIVRAPGYRRGRFPLWYRAVLAERWRIARRGPLPYGVAITASAMALFFTRVFAV</sequence>
<keyword evidence="9" id="KW-1185">Reference proteome</keyword>
<dbReference type="Gene3D" id="1.20.120.1220">
    <property type="match status" value="1"/>
</dbReference>
<evidence type="ECO:0000256" key="6">
    <source>
        <dbReference type="SAM" id="Phobius"/>
    </source>
</evidence>
<comment type="caution">
    <text evidence="8">The sequence shown here is derived from an EMBL/GenBank/DDBJ whole genome shotgun (WGS) entry which is preliminary data.</text>
</comment>
<evidence type="ECO:0000256" key="1">
    <source>
        <dbReference type="ARBA" id="ARBA00004651"/>
    </source>
</evidence>
<reference evidence="8 9" key="1">
    <citation type="submission" date="2021-03" db="EMBL/GenBank/DDBJ databases">
        <title>The complete genome sequence of Acetobacter suratthaniensis TBRC 1719.</title>
        <authorList>
            <person name="Charoenyingcharoen P."/>
            <person name="Yukphan P."/>
        </authorList>
    </citation>
    <scope>NUCLEOTIDE SEQUENCE [LARGE SCALE GENOMIC DNA]</scope>
    <source>
        <strain evidence="8 9">TBRC 1719</strain>
    </source>
</reference>
<dbReference type="PANTHER" id="PTHR36506:SF1">
    <property type="entry name" value="PREFLAGELLIN PEPTIDASE"/>
    <property type="match status" value="1"/>
</dbReference>
<gene>
    <name evidence="8" type="ORF">J2D75_05065</name>
</gene>
<evidence type="ECO:0000313" key="8">
    <source>
        <dbReference type="EMBL" id="MBO1327847.1"/>
    </source>
</evidence>
<feature type="transmembrane region" description="Helical" evidence="6">
    <location>
        <begin position="97"/>
        <end position="119"/>
    </location>
</feature>
<keyword evidence="3 6" id="KW-0812">Transmembrane</keyword>
<keyword evidence="2" id="KW-1003">Cell membrane</keyword>
<feature type="transmembrane region" description="Helical" evidence="6">
    <location>
        <begin position="149"/>
        <end position="169"/>
    </location>
</feature>
<feature type="domain" description="Prepilin type IV endopeptidase peptidase" evidence="7">
    <location>
        <begin position="13"/>
        <end position="110"/>
    </location>
</feature>
<organism evidence="8 9">
    <name type="scientific">Acetobacter suratthaniensis</name>
    <dbReference type="NCBI Taxonomy" id="1502841"/>
    <lineage>
        <taxon>Bacteria</taxon>
        <taxon>Pseudomonadati</taxon>
        <taxon>Pseudomonadota</taxon>
        <taxon>Alphaproteobacteria</taxon>
        <taxon>Acetobacterales</taxon>
        <taxon>Acetobacteraceae</taxon>
        <taxon>Acetobacter</taxon>
    </lineage>
</organism>
<keyword evidence="5 6" id="KW-0472">Membrane</keyword>
<dbReference type="InterPro" id="IPR000045">
    <property type="entry name" value="Prepilin_IV_endopep_pep"/>
</dbReference>
<accession>A0ABS3LJR6</accession>
<evidence type="ECO:0000256" key="5">
    <source>
        <dbReference type="ARBA" id="ARBA00023136"/>
    </source>
</evidence>
<feature type="transmembrane region" description="Helical" evidence="6">
    <location>
        <begin position="54"/>
        <end position="77"/>
    </location>
</feature>
<dbReference type="InterPro" id="IPR052218">
    <property type="entry name" value="Preflagellin_Peptidase"/>
</dbReference>
<protein>
    <submittedName>
        <fullName evidence="8">Prepilin peptidase</fullName>
    </submittedName>
</protein>
<proteinExistence type="predicted"/>
<name>A0ABS3LJR6_9PROT</name>
<comment type="subcellular location">
    <subcellularLocation>
        <location evidence="1">Cell membrane</location>
        <topology evidence="1">Multi-pass membrane protein</topology>
    </subcellularLocation>
</comment>
<evidence type="ECO:0000256" key="2">
    <source>
        <dbReference type="ARBA" id="ARBA00022475"/>
    </source>
</evidence>
<dbReference type="Pfam" id="PF01478">
    <property type="entry name" value="Peptidase_A24"/>
    <property type="match status" value="1"/>
</dbReference>
<evidence type="ECO:0000256" key="3">
    <source>
        <dbReference type="ARBA" id="ARBA00022692"/>
    </source>
</evidence>
<dbReference type="PANTHER" id="PTHR36506">
    <property type="entry name" value="PREFLAGELLIN PEPTIDASE"/>
    <property type="match status" value="1"/>
</dbReference>
<evidence type="ECO:0000313" key="9">
    <source>
        <dbReference type="Proteomes" id="UP000664399"/>
    </source>
</evidence>
<evidence type="ECO:0000259" key="7">
    <source>
        <dbReference type="Pfam" id="PF01478"/>
    </source>
</evidence>
<dbReference type="Proteomes" id="UP000664399">
    <property type="component" value="Unassembled WGS sequence"/>
</dbReference>